<keyword evidence="2" id="KW-0472">Membrane</keyword>
<feature type="non-terminal residue" evidence="3">
    <location>
        <position position="1"/>
    </location>
</feature>
<keyword evidence="2" id="KW-1133">Transmembrane helix</keyword>
<keyword evidence="2" id="KW-0812">Transmembrane</keyword>
<feature type="transmembrane region" description="Helical" evidence="2">
    <location>
        <begin position="40"/>
        <end position="62"/>
    </location>
</feature>
<feature type="region of interest" description="Disordered" evidence="1">
    <location>
        <begin position="1"/>
        <end position="34"/>
    </location>
</feature>
<feature type="non-terminal residue" evidence="3">
    <location>
        <position position="95"/>
    </location>
</feature>
<evidence type="ECO:0000313" key="3">
    <source>
        <dbReference type="EMBL" id="KAG0249093.1"/>
    </source>
</evidence>
<evidence type="ECO:0000313" key="4">
    <source>
        <dbReference type="Proteomes" id="UP001194580"/>
    </source>
</evidence>
<evidence type="ECO:0000256" key="2">
    <source>
        <dbReference type="SAM" id="Phobius"/>
    </source>
</evidence>
<organism evidence="3 4">
    <name type="scientific">Linnemannia exigua</name>
    <dbReference type="NCBI Taxonomy" id="604196"/>
    <lineage>
        <taxon>Eukaryota</taxon>
        <taxon>Fungi</taxon>
        <taxon>Fungi incertae sedis</taxon>
        <taxon>Mucoromycota</taxon>
        <taxon>Mortierellomycotina</taxon>
        <taxon>Mortierellomycetes</taxon>
        <taxon>Mortierellales</taxon>
        <taxon>Mortierellaceae</taxon>
        <taxon>Linnemannia</taxon>
    </lineage>
</organism>
<comment type="caution">
    <text evidence="3">The sequence shown here is derived from an EMBL/GenBank/DDBJ whole genome shotgun (WGS) entry which is preliminary data.</text>
</comment>
<dbReference type="AlphaFoldDB" id="A0AAD4D0A6"/>
<protein>
    <submittedName>
        <fullName evidence="3">Uncharacterized protein</fullName>
    </submittedName>
</protein>
<dbReference type="EMBL" id="JAAAIL010003833">
    <property type="protein sequence ID" value="KAG0249093.1"/>
    <property type="molecule type" value="Genomic_DNA"/>
</dbReference>
<sequence length="95" mass="10594">LPPTHSLLRLSQPRQSATSWSSSRPRRPTTSRMFMPTSSLFGASPFLMTMTATFLFCSTLCLKRRSSRQPPNSPKPLTLSYSKRLSTSSSSVLLK</sequence>
<feature type="region of interest" description="Disordered" evidence="1">
    <location>
        <begin position="65"/>
        <end position="95"/>
    </location>
</feature>
<dbReference type="Proteomes" id="UP001194580">
    <property type="component" value="Unassembled WGS sequence"/>
</dbReference>
<accession>A0AAD4D0A6</accession>
<keyword evidence="4" id="KW-1185">Reference proteome</keyword>
<feature type="compositionally biased region" description="Low complexity" evidence="1">
    <location>
        <begin position="11"/>
        <end position="23"/>
    </location>
</feature>
<feature type="compositionally biased region" description="Low complexity" evidence="1">
    <location>
        <begin position="77"/>
        <end position="95"/>
    </location>
</feature>
<name>A0AAD4D0A6_9FUNG</name>
<gene>
    <name evidence="3" type="ORF">BGZ95_007699</name>
</gene>
<proteinExistence type="predicted"/>
<evidence type="ECO:0000256" key="1">
    <source>
        <dbReference type="SAM" id="MobiDB-lite"/>
    </source>
</evidence>
<reference evidence="3" key="1">
    <citation type="journal article" date="2020" name="Fungal Divers.">
        <title>Resolving the Mortierellaceae phylogeny through synthesis of multi-gene phylogenetics and phylogenomics.</title>
        <authorList>
            <person name="Vandepol N."/>
            <person name="Liber J."/>
            <person name="Desiro A."/>
            <person name="Na H."/>
            <person name="Kennedy M."/>
            <person name="Barry K."/>
            <person name="Grigoriev I.V."/>
            <person name="Miller A.N."/>
            <person name="O'Donnell K."/>
            <person name="Stajich J.E."/>
            <person name="Bonito G."/>
        </authorList>
    </citation>
    <scope>NUCLEOTIDE SEQUENCE</scope>
    <source>
        <strain evidence="3">NRRL 28262</strain>
    </source>
</reference>